<name>A0A511R2Q4_9DEIN</name>
<dbReference type="Gene3D" id="1.10.530.10">
    <property type="match status" value="1"/>
</dbReference>
<evidence type="ECO:0000313" key="2">
    <source>
        <dbReference type="EMBL" id="GEM83893.1"/>
    </source>
</evidence>
<accession>A0A511R2Q4</accession>
<organism evidence="2 3">
    <name type="scientific">Meiothermus hypogaeus NBRC 106114</name>
    <dbReference type="NCBI Taxonomy" id="1227553"/>
    <lineage>
        <taxon>Bacteria</taxon>
        <taxon>Thermotogati</taxon>
        <taxon>Deinococcota</taxon>
        <taxon>Deinococci</taxon>
        <taxon>Thermales</taxon>
        <taxon>Thermaceae</taxon>
        <taxon>Meiothermus</taxon>
    </lineage>
</organism>
<dbReference type="InterPro" id="IPR008258">
    <property type="entry name" value="Transglycosylase_SLT_dom_1"/>
</dbReference>
<dbReference type="EMBL" id="BJXL01000066">
    <property type="protein sequence ID" value="GEM83893.1"/>
    <property type="molecule type" value="Genomic_DNA"/>
</dbReference>
<proteinExistence type="predicted"/>
<dbReference type="Proteomes" id="UP000321197">
    <property type="component" value="Unassembled WGS sequence"/>
</dbReference>
<gene>
    <name evidence="2" type="ORF">MHY01S_20590</name>
</gene>
<reference evidence="2 3" key="1">
    <citation type="submission" date="2019-07" db="EMBL/GenBank/DDBJ databases">
        <title>Whole genome shotgun sequence of Meiothermus hypogaeus NBRC 106114.</title>
        <authorList>
            <person name="Hosoyama A."/>
            <person name="Uohara A."/>
            <person name="Ohji S."/>
            <person name="Ichikawa N."/>
        </authorList>
    </citation>
    <scope>NUCLEOTIDE SEQUENCE [LARGE SCALE GENOMIC DNA]</scope>
    <source>
        <strain evidence="2 3">NBRC 106114</strain>
    </source>
</reference>
<sequence>MAELQNRVWRAILSYNGKVNDTANGMGFVPDTIGKTYAKYLAEFLAESAIKNNVPLDLLVALARRESSFIPTVTTGRYEAIGWTDEAIKKAVQNQWAIGPLQVKPVVFTEVGLASPSRWPGDPIPWRHPARLRDAVEAGARYLKKQRDRFGSWCAALHAYNVGPGAYAKGSRAERYVSQIIAWANNYTELRT</sequence>
<protein>
    <recommendedName>
        <fullName evidence="1">Transglycosylase SLT domain-containing protein</fullName>
    </recommendedName>
</protein>
<feature type="domain" description="Transglycosylase SLT" evidence="1">
    <location>
        <begin position="47"/>
        <end position="172"/>
    </location>
</feature>
<evidence type="ECO:0000313" key="3">
    <source>
        <dbReference type="Proteomes" id="UP000321197"/>
    </source>
</evidence>
<dbReference type="InterPro" id="IPR023346">
    <property type="entry name" value="Lysozyme-like_dom_sf"/>
</dbReference>
<dbReference type="CDD" id="cd00254">
    <property type="entry name" value="LT-like"/>
    <property type="match status" value="1"/>
</dbReference>
<dbReference type="Pfam" id="PF01464">
    <property type="entry name" value="SLT"/>
    <property type="match status" value="1"/>
</dbReference>
<comment type="caution">
    <text evidence="2">The sequence shown here is derived from an EMBL/GenBank/DDBJ whole genome shotgun (WGS) entry which is preliminary data.</text>
</comment>
<evidence type="ECO:0000259" key="1">
    <source>
        <dbReference type="Pfam" id="PF01464"/>
    </source>
</evidence>
<dbReference type="AlphaFoldDB" id="A0A511R2Q4"/>
<dbReference type="SUPFAM" id="SSF53955">
    <property type="entry name" value="Lysozyme-like"/>
    <property type="match status" value="1"/>
</dbReference>